<keyword evidence="1" id="KW-0472">Membrane</keyword>
<dbReference type="Gene3D" id="2.130.10.10">
    <property type="entry name" value="YVTN repeat-like/Quinoprotein amine dehydrogenase"/>
    <property type="match status" value="3"/>
</dbReference>
<dbReference type="InterPro" id="IPR013783">
    <property type="entry name" value="Ig-like_fold"/>
</dbReference>
<accession>A0A975H616</accession>
<organism evidence="5 6">
    <name type="scientific">Polaribacter cellanae</name>
    <dbReference type="NCBI Taxonomy" id="2818493"/>
    <lineage>
        <taxon>Bacteria</taxon>
        <taxon>Pseudomonadati</taxon>
        <taxon>Bacteroidota</taxon>
        <taxon>Flavobacteriia</taxon>
        <taxon>Flavobacteriales</taxon>
        <taxon>Flavobacteriaceae</taxon>
    </lineage>
</organism>
<keyword evidence="1" id="KW-1133">Transmembrane helix</keyword>
<dbReference type="InterPro" id="IPR050640">
    <property type="entry name" value="Bact_2-comp_sensor_kinase"/>
</dbReference>
<keyword evidence="5" id="KW-0418">Kinase</keyword>
<dbReference type="Pfam" id="PF07495">
    <property type="entry name" value="Y_Y_Y"/>
    <property type="match status" value="1"/>
</dbReference>
<evidence type="ECO:0000313" key="5">
    <source>
        <dbReference type="EMBL" id="QTE21449.1"/>
    </source>
</evidence>
<protein>
    <submittedName>
        <fullName evidence="5">Histidine kinase</fullName>
    </submittedName>
</protein>
<proteinExistence type="predicted"/>
<dbReference type="PANTHER" id="PTHR34220">
    <property type="entry name" value="SENSOR HISTIDINE KINASE YPDA"/>
    <property type="match status" value="1"/>
</dbReference>
<name>A0A975H616_9FLAO</name>
<evidence type="ECO:0000259" key="4">
    <source>
        <dbReference type="Pfam" id="PF07495"/>
    </source>
</evidence>
<feature type="domain" description="Two component regulator three Y" evidence="4">
    <location>
        <begin position="656"/>
        <end position="713"/>
    </location>
</feature>
<dbReference type="InterPro" id="IPR015943">
    <property type="entry name" value="WD40/YVTN_repeat-like_dom_sf"/>
</dbReference>
<dbReference type="RefSeq" id="WP_208077007.1">
    <property type="nucleotide sequence ID" value="NZ_CP071869.1"/>
</dbReference>
<dbReference type="Gene3D" id="3.30.565.10">
    <property type="entry name" value="Histidine kinase-like ATPase, C-terminal domain"/>
    <property type="match status" value="1"/>
</dbReference>
<dbReference type="AlphaFoldDB" id="A0A975H616"/>
<dbReference type="InterPro" id="IPR011123">
    <property type="entry name" value="Y_Y_Y"/>
</dbReference>
<dbReference type="InterPro" id="IPR010559">
    <property type="entry name" value="Sig_transdc_His_kin_internal"/>
</dbReference>
<dbReference type="PANTHER" id="PTHR34220:SF7">
    <property type="entry name" value="SENSOR HISTIDINE KINASE YPDA"/>
    <property type="match status" value="1"/>
</dbReference>
<dbReference type="SUPFAM" id="SSF63829">
    <property type="entry name" value="Calcium-dependent phosphotriesterase"/>
    <property type="match status" value="1"/>
</dbReference>
<dbReference type="InterPro" id="IPR011110">
    <property type="entry name" value="Reg_prop"/>
</dbReference>
<dbReference type="SUPFAM" id="SSF50978">
    <property type="entry name" value="WD40 repeat-like"/>
    <property type="match status" value="1"/>
</dbReference>
<dbReference type="Proteomes" id="UP000663920">
    <property type="component" value="Chromosome"/>
</dbReference>
<dbReference type="InterPro" id="IPR036890">
    <property type="entry name" value="HATPase_C_sf"/>
</dbReference>
<dbReference type="KEGG" id="pcea:J3359_11510"/>
<dbReference type="InterPro" id="IPR036322">
    <property type="entry name" value="WD40_repeat_dom_sf"/>
</dbReference>
<keyword evidence="2" id="KW-0732">Signal</keyword>
<dbReference type="Pfam" id="PF07494">
    <property type="entry name" value="Reg_prop"/>
    <property type="match status" value="1"/>
</dbReference>
<evidence type="ECO:0000256" key="1">
    <source>
        <dbReference type="SAM" id="Phobius"/>
    </source>
</evidence>
<evidence type="ECO:0000259" key="3">
    <source>
        <dbReference type="Pfam" id="PF06580"/>
    </source>
</evidence>
<dbReference type="GO" id="GO:0000155">
    <property type="term" value="F:phosphorelay sensor kinase activity"/>
    <property type="evidence" value="ECO:0007669"/>
    <property type="project" value="InterPro"/>
</dbReference>
<gene>
    <name evidence="5" type="ORF">J3359_11510</name>
</gene>
<dbReference type="GO" id="GO:0016020">
    <property type="term" value="C:membrane"/>
    <property type="evidence" value="ECO:0007669"/>
    <property type="project" value="InterPro"/>
</dbReference>
<sequence>MFRAQLTFLLLFISFFTKAQEPVSIHLSEKDGLPDKEFYNIIEDTKGFIWLCADKGLFRYDGKSFKNYSNKEKRGLSVFGVQEDADGNIWCNNISGQFFYVKENKLVTFIDLSKELKGELALFRVRKKHVIVFSQNTIYYINRATKLIEKTHFSNFSYSLNVKVGEAIYLATTDSIAVINSKTEYKNLFPTNLSTRDKNGVTIIHGKTEVFQLDSLFFLRQVRFHKNKFYQIDFHKNKLLELGGFENMESESIQHIFKNGNQIWFSTTNGVYVYNFSGNKFYEKRQFLKGKNVTKTIKDKDGNYWFTTLNRGIYVMPNIFIETYDISETHKKITALDKVDSQTLFFGSNNGDVSFFNIKTNKEFNIEMPEASKVSAIAFDSKKKLGYIGKQTKMHVLDKKTLKCKVIFSTSSAKSFSILNNNDVFVVDYKTTTLLKYANNYKPQKLLLNRRPYTSFYSKKNNAVFVGYVDGLVKYNAFWNPKTILYKNNPIYGLSITETKDGVLWVATFKDGIFGIKNDTVIHHFTTKERLVSNRIEKIEADKTNLWIATDAGIQFLNTKKKSFKTLTKRDGIISYDISGIEIMDDKVVFSSSEGLFSVDKKRAFKAQKEVKVYFTNIEIDDKKEKLKSNYQLAYNQNAVKISFNVNGLIFNQKGKYKYRLLGYNDSWITTAIGESSVKYNSLPAGDYIFQVQPFLDLEENKSEIKSLNFSIKKPFWETWWFILGILILVLGSIILYFRRKIKKKEQQRELEINKLSLDNELIALKLENLRSQMNPHFIFNALNSIQEYIILNQKKLASEYLGKFADLIRTYLNHSSKGKITLKEEIDCLEMYLELEKLRFEDKLNYSITNSENLIPDAIYIPTMLIQPYVENALKHGLLHRKNERILTINFSIDKQNSVVKCVIIDNGVGREKAEEFKARSGKNHKSFATKATKDRLALLNYGKEKQVGVNITDLLENNTPKGTQVNITIPYTTI</sequence>
<dbReference type="EMBL" id="CP071869">
    <property type="protein sequence ID" value="QTE21449.1"/>
    <property type="molecule type" value="Genomic_DNA"/>
</dbReference>
<feature type="signal peptide" evidence="2">
    <location>
        <begin position="1"/>
        <end position="19"/>
    </location>
</feature>
<keyword evidence="1" id="KW-0812">Transmembrane</keyword>
<dbReference type="Gene3D" id="2.60.40.10">
    <property type="entry name" value="Immunoglobulins"/>
    <property type="match status" value="1"/>
</dbReference>
<feature type="chain" id="PRO_5036686240" evidence="2">
    <location>
        <begin position="20"/>
        <end position="976"/>
    </location>
</feature>
<feature type="transmembrane region" description="Helical" evidence="1">
    <location>
        <begin position="719"/>
        <end position="738"/>
    </location>
</feature>
<evidence type="ECO:0000256" key="2">
    <source>
        <dbReference type="SAM" id="SignalP"/>
    </source>
</evidence>
<keyword evidence="5" id="KW-0808">Transferase</keyword>
<keyword evidence="6" id="KW-1185">Reference proteome</keyword>
<feature type="domain" description="Signal transduction histidine kinase internal region" evidence="3">
    <location>
        <begin position="766"/>
        <end position="845"/>
    </location>
</feature>
<reference evidence="5 6" key="1">
    <citation type="submission" date="2021-03" db="EMBL/GenBank/DDBJ databases">
        <title>Complete genome of Polaribacter_sp.SM13.</title>
        <authorList>
            <person name="Jeong S.W."/>
            <person name="Bae J.W."/>
        </authorList>
    </citation>
    <scope>NUCLEOTIDE SEQUENCE [LARGE SCALE GENOMIC DNA]</scope>
    <source>
        <strain evidence="5 6">SM13</strain>
    </source>
</reference>
<dbReference type="Pfam" id="PF06580">
    <property type="entry name" value="His_kinase"/>
    <property type="match status" value="1"/>
</dbReference>
<evidence type="ECO:0000313" key="6">
    <source>
        <dbReference type="Proteomes" id="UP000663920"/>
    </source>
</evidence>
<dbReference type="SUPFAM" id="SSF55874">
    <property type="entry name" value="ATPase domain of HSP90 chaperone/DNA topoisomerase II/histidine kinase"/>
    <property type="match status" value="1"/>
</dbReference>